<evidence type="ECO:0000313" key="3">
    <source>
        <dbReference type="Proteomes" id="UP000014975"/>
    </source>
</evidence>
<dbReference type="Proteomes" id="UP000014975">
    <property type="component" value="Unassembled WGS sequence"/>
</dbReference>
<keyword evidence="3" id="KW-1185">Reference proteome</keyword>
<dbReference type="PATRIC" id="fig|1121439.3.peg.2017"/>
<evidence type="ECO:0000313" key="2">
    <source>
        <dbReference type="EMBL" id="EPR32309.1"/>
    </source>
</evidence>
<comment type="caution">
    <text evidence="2">The sequence shown here is derived from an EMBL/GenBank/DDBJ whole genome shotgun (WGS) entry which is preliminary data.</text>
</comment>
<dbReference type="InterPro" id="IPR029479">
    <property type="entry name" value="Nitroreductase"/>
</dbReference>
<dbReference type="GO" id="GO:0016491">
    <property type="term" value="F:oxidoreductase activity"/>
    <property type="evidence" value="ECO:0007669"/>
    <property type="project" value="InterPro"/>
</dbReference>
<dbReference type="InterPro" id="IPR000415">
    <property type="entry name" value="Nitroreductase-like"/>
</dbReference>
<accession>S7UET6</accession>
<dbReference type="PANTHER" id="PTHR23026:SF123">
    <property type="entry name" value="NAD(P)H NITROREDUCTASE RV3131-RELATED"/>
    <property type="match status" value="1"/>
</dbReference>
<dbReference type="STRING" id="1121439.dsat_0661"/>
<dbReference type="Pfam" id="PF00881">
    <property type="entry name" value="Nitroreductase"/>
    <property type="match status" value="2"/>
</dbReference>
<dbReference type="OrthoDB" id="9802510at2"/>
<dbReference type="SUPFAM" id="SSF55469">
    <property type="entry name" value="FMN-dependent nitroreductase-like"/>
    <property type="match status" value="1"/>
</dbReference>
<feature type="domain" description="Nitroreductase" evidence="1">
    <location>
        <begin position="12"/>
        <end position="63"/>
    </location>
</feature>
<dbReference type="PANTHER" id="PTHR23026">
    <property type="entry name" value="NADPH NITROREDUCTASE"/>
    <property type="match status" value="1"/>
</dbReference>
<name>S7UET6_9BACT</name>
<sequence>MTNDAKIILTALRERRSIRSFTDEPVDDAALGAILEAGRWAPSGLNNQPWRFLVVRAGDARQETLALHTKYAHIVRGAAALICVFLERGKMYNARKDYQGAGACIQNMLLAAHALGLGAVWLGEIINQEPDVVAAIGVNPEAYEMMAVIACGHPAKKGSSERLPLESLLLEPIRPLT</sequence>
<dbReference type="eggNOG" id="COG0778">
    <property type="taxonomic scope" value="Bacteria"/>
</dbReference>
<dbReference type="InterPro" id="IPR050627">
    <property type="entry name" value="Nitroreductase/BluB"/>
</dbReference>
<dbReference type="EMBL" id="ATHI01000027">
    <property type="protein sequence ID" value="EPR32309.1"/>
    <property type="molecule type" value="Genomic_DNA"/>
</dbReference>
<reference evidence="2 3" key="1">
    <citation type="journal article" date="2013" name="Genome Announc.">
        <title>Draft genome sequences for three mercury-methylating, sulfate-reducing bacteria.</title>
        <authorList>
            <person name="Brown S.D."/>
            <person name="Hurt R.A.Jr."/>
            <person name="Gilmour C.C."/>
            <person name="Elias D.A."/>
        </authorList>
    </citation>
    <scope>NUCLEOTIDE SEQUENCE [LARGE SCALE GENOMIC DNA]</scope>
    <source>
        <strain evidence="2 3">DSM 16529</strain>
    </source>
</reference>
<evidence type="ECO:0000259" key="1">
    <source>
        <dbReference type="Pfam" id="PF00881"/>
    </source>
</evidence>
<dbReference type="RefSeq" id="WP_020887358.1">
    <property type="nucleotide sequence ID" value="NZ_ATHI01000027.1"/>
</dbReference>
<feature type="domain" description="Nitroreductase" evidence="1">
    <location>
        <begin position="66"/>
        <end position="153"/>
    </location>
</feature>
<proteinExistence type="predicted"/>
<dbReference type="Gene3D" id="3.40.109.10">
    <property type="entry name" value="NADH Oxidase"/>
    <property type="match status" value="1"/>
</dbReference>
<protein>
    <submittedName>
        <fullName evidence="2">Nitroreductase</fullName>
    </submittedName>
</protein>
<organism evidence="2 3">
    <name type="scientific">Alkalidesulfovibrio alkalitolerans DSM 16529</name>
    <dbReference type="NCBI Taxonomy" id="1121439"/>
    <lineage>
        <taxon>Bacteria</taxon>
        <taxon>Pseudomonadati</taxon>
        <taxon>Thermodesulfobacteriota</taxon>
        <taxon>Desulfovibrionia</taxon>
        <taxon>Desulfovibrionales</taxon>
        <taxon>Desulfovibrionaceae</taxon>
        <taxon>Alkalidesulfovibrio</taxon>
    </lineage>
</organism>
<dbReference type="AlphaFoldDB" id="S7UET6"/>
<dbReference type="CDD" id="cd02136">
    <property type="entry name" value="PnbA_NfnB-like"/>
    <property type="match status" value="1"/>
</dbReference>
<gene>
    <name evidence="2" type="ORF">dsat_0661</name>
</gene>